<dbReference type="Gene3D" id="1.20.5.420">
    <property type="entry name" value="Immunoglobulin FC, subunit C"/>
    <property type="match status" value="1"/>
</dbReference>
<feature type="region of interest" description="Disordered" evidence="13">
    <location>
        <begin position="148"/>
        <end position="167"/>
    </location>
</feature>
<feature type="compositionally biased region" description="Polar residues" evidence="13">
    <location>
        <begin position="1179"/>
        <end position="1202"/>
    </location>
</feature>
<organism evidence="16 17">
    <name type="scientific">Trapa natans</name>
    <name type="common">Water chestnut</name>
    <dbReference type="NCBI Taxonomy" id="22666"/>
    <lineage>
        <taxon>Eukaryota</taxon>
        <taxon>Viridiplantae</taxon>
        <taxon>Streptophyta</taxon>
        <taxon>Embryophyta</taxon>
        <taxon>Tracheophyta</taxon>
        <taxon>Spermatophyta</taxon>
        <taxon>Magnoliopsida</taxon>
        <taxon>eudicotyledons</taxon>
        <taxon>Gunneridae</taxon>
        <taxon>Pentapetalae</taxon>
        <taxon>rosids</taxon>
        <taxon>malvids</taxon>
        <taxon>Myrtales</taxon>
        <taxon>Lythraceae</taxon>
        <taxon>Trapa</taxon>
    </lineage>
</organism>
<evidence type="ECO:0000256" key="6">
    <source>
        <dbReference type="ARBA" id="ARBA00022723"/>
    </source>
</evidence>
<dbReference type="GO" id="GO:0003682">
    <property type="term" value="F:chromatin binding"/>
    <property type="evidence" value="ECO:0007669"/>
    <property type="project" value="InterPro"/>
</dbReference>
<dbReference type="SMART" id="SM00249">
    <property type="entry name" value="PHD"/>
    <property type="match status" value="1"/>
</dbReference>
<comment type="subcellular location">
    <subcellularLocation>
        <location evidence="2">Cytoplasm</location>
    </subcellularLocation>
    <subcellularLocation>
        <location evidence="1">Endosome membrane</location>
        <topology evidence="1">Peripheral membrane protein</topology>
    </subcellularLocation>
</comment>
<dbReference type="GO" id="GO:0008270">
    <property type="term" value="F:zinc ion binding"/>
    <property type="evidence" value="ECO:0007669"/>
    <property type="project" value="UniProtKB-KW"/>
</dbReference>
<evidence type="ECO:0000256" key="5">
    <source>
        <dbReference type="ARBA" id="ARBA00022490"/>
    </source>
</evidence>
<dbReference type="SUPFAM" id="SSF57903">
    <property type="entry name" value="FYVE/PHD zinc finger"/>
    <property type="match status" value="1"/>
</dbReference>
<dbReference type="InterPro" id="IPR019786">
    <property type="entry name" value="Zinc_finger_PHD-type_CS"/>
</dbReference>
<evidence type="ECO:0000256" key="3">
    <source>
        <dbReference type="ARBA" id="ARBA00007895"/>
    </source>
</evidence>
<comment type="caution">
    <text evidence="16">The sequence shown here is derived from an EMBL/GenBank/DDBJ whole genome shotgun (WGS) entry which is preliminary data.</text>
</comment>
<keyword evidence="9" id="KW-0862">Zinc</keyword>
<evidence type="ECO:0000256" key="12">
    <source>
        <dbReference type="PROSITE-ProRule" id="PRU00146"/>
    </source>
</evidence>
<feature type="region of interest" description="Disordered" evidence="13">
    <location>
        <begin position="1263"/>
        <end position="1282"/>
    </location>
</feature>
<dbReference type="CDD" id="cd15489">
    <property type="entry name" value="PHD_SF"/>
    <property type="match status" value="1"/>
</dbReference>
<dbReference type="Pfam" id="PF04652">
    <property type="entry name" value="Vta1"/>
    <property type="match status" value="1"/>
</dbReference>
<dbReference type="PROSITE" id="PS50016">
    <property type="entry name" value="ZF_PHD_2"/>
    <property type="match status" value="1"/>
</dbReference>
<dbReference type="InterPro" id="IPR023175">
    <property type="entry name" value="Vta1/CALS_N_sf"/>
</dbReference>
<feature type="region of interest" description="Disordered" evidence="13">
    <location>
        <begin position="512"/>
        <end position="558"/>
    </location>
</feature>
<proteinExistence type="inferred from homology"/>
<feature type="domain" description="PHD-type" evidence="14">
    <location>
        <begin position="412"/>
        <end position="464"/>
    </location>
</feature>
<name>A0AAN7MM66_TRANT</name>
<sequence length="1372" mass="149936">MDPEVVPSPKAEGPEPGHLEPSASPGVGHKRRVSGGEDVGSLPPSPKKPRGGGGDLGRVAEIVLVLSAMGRMRGGKDPTDVEIGLMAEARERLAAICETLLPKDIVGGNAIGRVIEDLGLSGKAKDQKMGFRVPKLSIAEKLAFTRRKMEESKKHPTHTTAYMSPSLQGNSSVGADNHGMLPTLTYQSDKSSQPPVSAGSFGASPSPGYSATHSATVFSAEKSTSATYHFGPNEVRTTTLSNASSGSHWGNSSSLAASKMERLPDVVEIGSTAAPRTSIAQGILAAGPSVSQPPMGTSTWSMSAQPTSLSRFGSEKNVLHQMPGKAHEASNIMVSSASPQDARDQSCRPYVTRAAPDQPPAMHHQPLQGFTVTPLNYSSHYEVVKIVQKLLLPKLAEHPTWIPPSREYMTKAISCQLCQSTINDVESVLLCDACEKGYHLRCLQSQNQRGIPKVEWHCQKCLALSHGKPLPPKYGRVMRNMATTKVAANVTNDQSYFEKKLETAESKVSQHKLTSSLSSGSQNPSEGDAFINSHAKFSSDGQLPKGRDIEGSYPSVGAEMQHKSSSQCIISNSMKYVGSAFDCSDSIFNEKCVEDENKCEPCPDEERPAFQRKLETSANESDLSSSLHNPSDEKGIEPAQYGGDHPETCDGTVSERKKAGNSYSNDEVGSNIEGDTNQEHACAQTSIDSTTERNVKQENSCAQENADFSTGSNAQKEKSPADDDISNTGVIHQQEKTVEVEDCRDTNTRSETNQDCEDPGLSSVADVSFRENAALVSDIPHDAQWLGDVLELVDGKTFYDSFCIDGVTYKLNQHALFYSHQGKLVPSKLQAMWEDENTGLKCVKVNMCYFPGDLPENVGRPFTETNEVFESNHEEIYMIRTIRGPCEVLHSTNYKQETTRRNLEADAGLTPLFLCKRSRKSAMASDQEPAKILLPYLQRADELQKHEPLVAYYCRLYAMDRGLKIPSGERTKTTNALLGSLIKQLEKDKKSLNLGPEDNLHLEGFALNVFAKADKQDRAGRADLNTAKTFYAASIFFEIINQFGPLQPDLEQKQKYAAWKAADIRKALKEGRKPIPGPPAGEEDLSLPSVSPTLSYDHGINSGPELDPSSRPYETIDRPSADFSAPSMPHPSSSYPAHDFHAPQPPPNTNTGSPPPHHSSSYPSHDINTSHPPPDLKPESSTFSSYHQETPQQQHFPQNYPSEQHHHSHDYSPEQFPQVPQQPYNYSMDPYNYQPQSQKHLSSNYPSQDNPYSYPHFQSYPSFSDSSLPSVPTHDPSYYQGLEASHIPSNKSYAFPSSGRTNGNASSQSLLSPTPAQSYQYDSSYQPPPEKIAEAHKAARFAVGALAFDDVSIAVDYLKKSLELLTRPSAGQ</sequence>
<keyword evidence="7" id="KW-0967">Endosome</keyword>
<feature type="region of interest" description="Disordered" evidence="13">
    <location>
        <begin position="1290"/>
        <end position="1328"/>
    </location>
</feature>
<dbReference type="InterPro" id="IPR043151">
    <property type="entry name" value="BAH_sf"/>
</dbReference>
<dbReference type="InterPro" id="IPR056699">
    <property type="entry name" value="DUF7797"/>
</dbReference>
<comment type="similarity">
    <text evidence="3">Belongs to the VTA1 family.</text>
</comment>
<feature type="compositionally biased region" description="Basic and acidic residues" evidence="13">
    <location>
        <begin position="1203"/>
        <end position="1212"/>
    </location>
</feature>
<dbReference type="Gene3D" id="1.25.40.270">
    <property type="entry name" value="Vacuolar protein sorting-associated protein vta1"/>
    <property type="match status" value="1"/>
</dbReference>
<accession>A0AAN7MM66</accession>
<dbReference type="Gene3D" id="2.30.30.490">
    <property type="match status" value="1"/>
</dbReference>
<keyword evidence="6" id="KW-0479">Metal-binding</keyword>
<dbReference type="InterPro" id="IPR019787">
    <property type="entry name" value="Znf_PHD-finger"/>
</dbReference>
<feature type="compositionally biased region" description="Low complexity" evidence="13">
    <location>
        <begin position="1263"/>
        <end position="1272"/>
    </location>
</feature>
<evidence type="ECO:0000256" key="1">
    <source>
        <dbReference type="ARBA" id="ARBA00004481"/>
    </source>
</evidence>
<dbReference type="InterPro" id="IPR041212">
    <property type="entry name" value="Vta1_C"/>
</dbReference>
<evidence type="ECO:0000259" key="15">
    <source>
        <dbReference type="PROSITE" id="PS51038"/>
    </source>
</evidence>
<keyword evidence="17" id="KW-1185">Reference proteome</keyword>
<dbReference type="InterPro" id="IPR011011">
    <property type="entry name" value="Znf_FYVE_PHD"/>
</dbReference>
<evidence type="ECO:0000256" key="11">
    <source>
        <dbReference type="ARBA" id="ARBA00023136"/>
    </source>
</evidence>
<dbReference type="InterPro" id="IPR001025">
    <property type="entry name" value="BAH_dom"/>
</dbReference>
<keyword evidence="4" id="KW-0813">Transport</keyword>
<evidence type="ECO:0000256" key="13">
    <source>
        <dbReference type="SAM" id="MobiDB-lite"/>
    </source>
</evidence>
<dbReference type="PROSITE" id="PS51038">
    <property type="entry name" value="BAH"/>
    <property type="match status" value="1"/>
</dbReference>
<evidence type="ECO:0000256" key="2">
    <source>
        <dbReference type="ARBA" id="ARBA00004496"/>
    </source>
</evidence>
<feature type="compositionally biased region" description="Polar residues" evidence="13">
    <location>
        <begin position="616"/>
        <end position="629"/>
    </location>
</feature>
<dbReference type="Pfam" id="PF01426">
    <property type="entry name" value="BAH"/>
    <property type="match status" value="1"/>
</dbReference>
<keyword evidence="10" id="KW-0653">Protein transport</keyword>
<dbReference type="Pfam" id="PF25073">
    <property type="entry name" value="DUF7797"/>
    <property type="match status" value="1"/>
</dbReference>
<feature type="region of interest" description="Disordered" evidence="13">
    <location>
        <begin position="1"/>
        <end position="56"/>
    </location>
</feature>
<feature type="compositionally biased region" description="Polar residues" evidence="13">
    <location>
        <begin position="512"/>
        <end position="525"/>
    </location>
</feature>
<evidence type="ECO:0000256" key="9">
    <source>
        <dbReference type="ARBA" id="ARBA00022833"/>
    </source>
</evidence>
<feature type="region of interest" description="Disordered" evidence="13">
    <location>
        <begin position="1070"/>
        <end position="1258"/>
    </location>
</feature>
<gene>
    <name evidence="16" type="ORF">SAY86_029509</name>
</gene>
<feature type="compositionally biased region" description="Low complexity" evidence="13">
    <location>
        <begin position="194"/>
        <end position="206"/>
    </location>
</feature>
<keyword evidence="5" id="KW-0963">Cytoplasm</keyword>
<dbReference type="InterPro" id="IPR039431">
    <property type="entry name" value="Vta1/CALS_N"/>
</dbReference>
<evidence type="ECO:0000256" key="8">
    <source>
        <dbReference type="ARBA" id="ARBA00022771"/>
    </source>
</evidence>
<feature type="compositionally biased region" description="Polar residues" evidence="13">
    <location>
        <begin position="1233"/>
        <end position="1251"/>
    </location>
</feature>
<feature type="region of interest" description="Disordered" evidence="13">
    <location>
        <begin position="615"/>
        <end position="761"/>
    </location>
</feature>
<feature type="compositionally biased region" description="Pro residues" evidence="13">
    <location>
        <begin position="1143"/>
        <end position="1157"/>
    </location>
</feature>
<reference evidence="16 17" key="1">
    <citation type="journal article" date="2023" name="Hortic Res">
        <title>Pangenome of water caltrop reveals structural variations and asymmetric subgenome divergence after allopolyploidization.</title>
        <authorList>
            <person name="Zhang X."/>
            <person name="Chen Y."/>
            <person name="Wang L."/>
            <person name="Yuan Y."/>
            <person name="Fang M."/>
            <person name="Shi L."/>
            <person name="Lu R."/>
            <person name="Comes H.P."/>
            <person name="Ma Y."/>
            <person name="Chen Y."/>
            <person name="Huang G."/>
            <person name="Zhou Y."/>
            <person name="Zheng Z."/>
            <person name="Qiu Y."/>
        </authorList>
    </citation>
    <scope>NUCLEOTIDE SEQUENCE [LARGE SCALE GENOMIC DNA]</scope>
    <source>
        <strain evidence="16">F231</strain>
    </source>
</reference>
<dbReference type="Proteomes" id="UP001346149">
    <property type="component" value="Unassembled WGS sequence"/>
</dbReference>
<dbReference type="Pfam" id="PF00628">
    <property type="entry name" value="PHD"/>
    <property type="match status" value="1"/>
</dbReference>
<feature type="compositionally biased region" description="Basic and acidic residues" evidence="13">
    <location>
        <begin position="733"/>
        <end position="748"/>
    </location>
</feature>
<evidence type="ECO:0000313" key="17">
    <source>
        <dbReference type="Proteomes" id="UP001346149"/>
    </source>
</evidence>
<dbReference type="PANTHER" id="PTHR47527">
    <property type="entry name" value="RING/FYVE/PHD ZINC FINGER SUPERFAMILY PROTEIN"/>
    <property type="match status" value="1"/>
</dbReference>
<keyword evidence="11" id="KW-0472">Membrane</keyword>
<feature type="compositionally biased region" description="Basic and acidic residues" evidence="13">
    <location>
        <begin position="644"/>
        <end position="658"/>
    </location>
</feature>
<evidence type="ECO:0000256" key="7">
    <source>
        <dbReference type="ARBA" id="ARBA00022753"/>
    </source>
</evidence>
<dbReference type="PROSITE" id="PS01359">
    <property type="entry name" value="ZF_PHD_1"/>
    <property type="match status" value="1"/>
</dbReference>
<keyword evidence="8 12" id="KW-0863">Zinc-finger</keyword>
<dbReference type="InterPro" id="IPR001965">
    <property type="entry name" value="Znf_PHD"/>
</dbReference>
<dbReference type="PANTHER" id="PTHR47527:SF3">
    <property type="entry name" value="RING_FYVE_PHD ZINC FINGER SUPERFAMILY PROTEIN"/>
    <property type="match status" value="1"/>
</dbReference>
<evidence type="ECO:0000256" key="10">
    <source>
        <dbReference type="ARBA" id="ARBA00022927"/>
    </source>
</evidence>
<protein>
    <submittedName>
        <fullName evidence="16">Uncharacterized protein</fullName>
    </submittedName>
</protein>
<dbReference type="CDD" id="cd04370">
    <property type="entry name" value="BAH"/>
    <property type="match status" value="1"/>
</dbReference>
<dbReference type="EMBL" id="JAXQNO010000006">
    <property type="protein sequence ID" value="KAK4797183.1"/>
    <property type="molecule type" value="Genomic_DNA"/>
</dbReference>
<feature type="compositionally biased region" description="Polar residues" evidence="13">
    <location>
        <begin position="1298"/>
        <end position="1325"/>
    </location>
</feature>
<dbReference type="GO" id="GO:0015031">
    <property type="term" value="P:protein transport"/>
    <property type="evidence" value="ECO:0007669"/>
    <property type="project" value="UniProtKB-KW"/>
</dbReference>
<dbReference type="GO" id="GO:0010008">
    <property type="term" value="C:endosome membrane"/>
    <property type="evidence" value="ECO:0007669"/>
    <property type="project" value="UniProtKB-SubCell"/>
</dbReference>
<feature type="compositionally biased region" description="Polar residues" evidence="13">
    <location>
        <begin position="158"/>
        <end position="167"/>
    </location>
</feature>
<dbReference type="Gene3D" id="3.30.40.10">
    <property type="entry name" value="Zinc/RING finger domain, C3HC4 (zinc finger)"/>
    <property type="match status" value="1"/>
</dbReference>
<dbReference type="InterPro" id="IPR013083">
    <property type="entry name" value="Znf_RING/FYVE/PHD"/>
</dbReference>
<feature type="compositionally biased region" description="Polar residues" evidence="13">
    <location>
        <begin position="697"/>
        <end position="714"/>
    </location>
</feature>
<evidence type="ECO:0000313" key="16">
    <source>
        <dbReference type="EMBL" id="KAK4797183.1"/>
    </source>
</evidence>
<feature type="domain" description="BAH" evidence="15">
    <location>
        <begin position="807"/>
        <end position="930"/>
    </location>
</feature>
<evidence type="ECO:0000256" key="4">
    <source>
        <dbReference type="ARBA" id="ARBA00022448"/>
    </source>
</evidence>
<feature type="region of interest" description="Disordered" evidence="13">
    <location>
        <begin position="185"/>
        <end position="206"/>
    </location>
</feature>
<evidence type="ECO:0000259" key="14">
    <source>
        <dbReference type="PROSITE" id="PS50016"/>
    </source>
</evidence>
<dbReference type="Pfam" id="PF18097">
    <property type="entry name" value="Vta1_C"/>
    <property type="match status" value="1"/>
</dbReference>